<name>A0A848LF82_9BACT</name>
<dbReference type="Gene3D" id="3.40.50.1820">
    <property type="entry name" value="alpha/beta hydrolase"/>
    <property type="match status" value="1"/>
</dbReference>
<keyword evidence="2" id="KW-0378">Hydrolase</keyword>
<dbReference type="InterPro" id="IPR000073">
    <property type="entry name" value="AB_hydrolase_1"/>
</dbReference>
<dbReference type="InterPro" id="IPR029058">
    <property type="entry name" value="AB_hydrolase_fold"/>
</dbReference>
<dbReference type="AlphaFoldDB" id="A0A848LF82"/>
<keyword evidence="3" id="KW-1185">Reference proteome</keyword>
<dbReference type="PANTHER" id="PTHR37946">
    <property type="entry name" value="SLL1969 PROTEIN"/>
    <property type="match status" value="1"/>
</dbReference>
<dbReference type="RefSeq" id="WP_169344835.1">
    <property type="nucleotide sequence ID" value="NZ_JABBJJ010000041.1"/>
</dbReference>
<proteinExistence type="predicted"/>
<comment type="caution">
    <text evidence="2">The sequence shown here is derived from an EMBL/GenBank/DDBJ whole genome shotgun (WGS) entry which is preliminary data.</text>
</comment>
<evidence type="ECO:0000313" key="2">
    <source>
        <dbReference type="EMBL" id="NMO15545.1"/>
    </source>
</evidence>
<dbReference type="Proteomes" id="UP000518300">
    <property type="component" value="Unassembled WGS sequence"/>
</dbReference>
<reference evidence="2 3" key="1">
    <citation type="submission" date="2020-04" db="EMBL/GenBank/DDBJ databases">
        <title>Draft genome of Pyxidicoccus fallax type strain.</title>
        <authorList>
            <person name="Whitworth D.E."/>
        </authorList>
    </citation>
    <scope>NUCLEOTIDE SEQUENCE [LARGE SCALE GENOMIC DNA]</scope>
    <source>
        <strain evidence="2 3">DSM 14698</strain>
    </source>
</reference>
<dbReference type="Pfam" id="PF00561">
    <property type="entry name" value="Abhydrolase_1"/>
    <property type="match status" value="1"/>
</dbReference>
<gene>
    <name evidence="2" type="ORF">HG543_11875</name>
</gene>
<sequence length="267" mass="30145">MNPLVLRYRRWKRQLRDLAGYVHLDPNANSIVRRTDFTNCPKPVLLLYGFFSTRRVFEVLEHRLRRDGYCVWSIHLGGTLDRFNTYGIDVLAQKVREKVERLYARYPGMGPLTIIGHSKGGLIGSYYVKRLGGDQRVRSLVTLGTPHRGSRMAYLGCATLGWFSRSMWQLTPMSPFIKSLRTGAFPRDVRLVSIYSRDDGVTPFPSARVEVEGQPNVFNVEVSGVGHGELLTRRAVYEVVRRELALGYGEPAPPPVLRALSLPGASP</sequence>
<accession>A0A848LF82</accession>
<dbReference type="GO" id="GO:0016787">
    <property type="term" value="F:hydrolase activity"/>
    <property type="evidence" value="ECO:0007669"/>
    <property type="project" value="UniProtKB-KW"/>
</dbReference>
<organism evidence="2 3">
    <name type="scientific">Pyxidicoccus fallax</name>
    <dbReference type="NCBI Taxonomy" id="394095"/>
    <lineage>
        <taxon>Bacteria</taxon>
        <taxon>Pseudomonadati</taxon>
        <taxon>Myxococcota</taxon>
        <taxon>Myxococcia</taxon>
        <taxon>Myxococcales</taxon>
        <taxon>Cystobacterineae</taxon>
        <taxon>Myxococcaceae</taxon>
        <taxon>Pyxidicoccus</taxon>
    </lineage>
</organism>
<evidence type="ECO:0000259" key="1">
    <source>
        <dbReference type="Pfam" id="PF00561"/>
    </source>
</evidence>
<evidence type="ECO:0000313" key="3">
    <source>
        <dbReference type="Proteomes" id="UP000518300"/>
    </source>
</evidence>
<protein>
    <submittedName>
        <fullName evidence="2">Alpha/beta fold hydrolase</fullName>
    </submittedName>
</protein>
<dbReference type="SUPFAM" id="SSF53474">
    <property type="entry name" value="alpha/beta-Hydrolases"/>
    <property type="match status" value="1"/>
</dbReference>
<dbReference type="PANTHER" id="PTHR37946:SF1">
    <property type="entry name" value="SLL1969 PROTEIN"/>
    <property type="match status" value="1"/>
</dbReference>
<feature type="domain" description="AB hydrolase-1" evidence="1">
    <location>
        <begin position="42"/>
        <end position="146"/>
    </location>
</feature>
<dbReference type="EMBL" id="JABBJJ010000041">
    <property type="protein sequence ID" value="NMO15545.1"/>
    <property type="molecule type" value="Genomic_DNA"/>
</dbReference>